<sequence>MMPEASLYWQKYDCTTERVSCPYPPDFGDQDSKAGKDKLNRVGLGIDALLGIRISMAEKVGIDLMAGPYIGWSFANKEDGFSYDYDNFEVRGRFGVGISVLDKIYVNAFYDVCKKKFIDDNSYHNNRGNIVTVGIGYTF</sequence>
<reference evidence="1" key="1">
    <citation type="submission" date="2020-10" db="EMBL/GenBank/DDBJ databases">
        <authorList>
            <person name="Gilroy R."/>
        </authorList>
    </citation>
    <scope>NUCLEOTIDE SEQUENCE</scope>
    <source>
        <strain evidence="1">6919</strain>
    </source>
</reference>
<proteinExistence type="predicted"/>
<name>A0A9D9IQ57_9BACT</name>
<dbReference type="InterPro" id="IPR011250">
    <property type="entry name" value="OMP/PagP_B-barrel"/>
</dbReference>
<reference evidence="1" key="2">
    <citation type="journal article" date="2021" name="PeerJ">
        <title>Extensive microbial diversity within the chicken gut microbiome revealed by metagenomics and culture.</title>
        <authorList>
            <person name="Gilroy R."/>
            <person name="Ravi A."/>
            <person name="Getino M."/>
            <person name="Pursley I."/>
            <person name="Horton D.L."/>
            <person name="Alikhan N.F."/>
            <person name="Baker D."/>
            <person name="Gharbi K."/>
            <person name="Hall N."/>
            <person name="Watson M."/>
            <person name="Adriaenssens E.M."/>
            <person name="Foster-Nyarko E."/>
            <person name="Jarju S."/>
            <person name="Secka A."/>
            <person name="Antonio M."/>
            <person name="Oren A."/>
            <person name="Chaudhuri R.R."/>
            <person name="La Ragione R."/>
            <person name="Hildebrand F."/>
            <person name="Pallen M.J."/>
        </authorList>
    </citation>
    <scope>NUCLEOTIDE SEQUENCE</scope>
    <source>
        <strain evidence="1">6919</strain>
    </source>
</reference>
<dbReference type="SUPFAM" id="SSF56925">
    <property type="entry name" value="OMPA-like"/>
    <property type="match status" value="1"/>
</dbReference>
<dbReference type="AlphaFoldDB" id="A0A9D9IQ57"/>
<comment type="caution">
    <text evidence="1">The sequence shown here is derived from an EMBL/GenBank/DDBJ whole genome shotgun (WGS) entry which is preliminary data.</text>
</comment>
<dbReference type="EMBL" id="JADIMC010000053">
    <property type="protein sequence ID" value="MBO8476256.1"/>
    <property type="molecule type" value="Genomic_DNA"/>
</dbReference>
<organism evidence="1 2">
    <name type="scientific">Candidatus Limisoma faecipullorum</name>
    <dbReference type="NCBI Taxonomy" id="2840854"/>
    <lineage>
        <taxon>Bacteria</taxon>
        <taxon>Pseudomonadati</taxon>
        <taxon>Bacteroidota</taxon>
        <taxon>Bacteroidia</taxon>
        <taxon>Bacteroidales</taxon>
        <taxon>Candidatus Limisoma</taxon>
    </lineage>
</organism>
<evidence type="ECO:0000313" key="2">
    <source>
        <dbReference type="Proteomes" id="UP000823598"/>
    </source>
</evidence>
<protein>
    <submittedName>
        <fullName evidence="1">Outer membrane beta-barrel protein</fullName>
    </submittedName>
</protein>
<evidence type="ECO:0000313" key="1">
    <source>
        <dbReference type="EMBL" id="MBO8476256.1"/>
    </source>
</evidence>
<dbReference type="Proteomes" id="UP000823598">
    <property type="component" value="Unassembled WGS sequence"/>
</dbReference>
<gene>
    <name evidence="1" type="ORF">IAB88_04620</name>
</gene>
<accession>A0A9D9IQ57</accession>